<sequence>MPLSVHDTFQQFRNELDEHHDRRERLIKASRDITNISKKTIFLVHRLVMAHDSSARKNAAKDGFKNLTQVHAIYAEMKKELVGDQFWRYQRQMSPGVQEYIEAFSFCVFLQDGSLVSYDQIQASLCGADGELFFPLAISDYLLGISDLTGELLRFAIAGFSHPGGRAKALETCHFVRNYFERFTPHVWELHKKQAITAESLTKIEDAAYAAVVRTSEFNLPPEMLDDIVRRVVSSYNLKGREDFDQPPLF</sequence>
<evidence type="ECO:0000256" key="3">
    <source>
        <dbReference type="ARBA" id="ARBA00005902"/>
    </source>
</evidence>
<dbReference type="SUPFAM" id="SSF74784">
    <property type="entry name" value="Translin"/>
    <property type="match status" value="1"/>
</dbReference>
<dbReference type="AlphaFoldDB" id="A0A8H5HJI3"/>
<dbReference type="InterPro" id="IPR002848">
    <property type="entry name" value="Translin_fam"/>
</dbReference>
<dbReference type="GO" id="GO:0005634">
    <property type="term" value="C:nucleus"/>
    <property type="evidence" value="ECO:0007669"/>
    <property type="project" value="UniProtKB-SubCell"/>
</dbReference>
<accession>A0A8H5HJI3</accession>
<dbReference type="Gene3D" id="1.20.58.190">
    <property type="entry name" value="Translin, domain 1"/>
    <property type="match status" value="1"/>
</dbReference>
<dbReference type="CDD" id="cd14820">
    <property type="entry name" value="TRAX"/>
    <property type="match status" value="1"/>
</dbReference>
<dbReference type="PANTHER" id="PTHR10741">
    <property type="entry name" value="TRANSLIN AND TRANSLIN ASSOCIATED PROTEIN X"/>
    <property type="match status" value="1"/>
</dbReference>
<dbReference type="InterPro" id="IPR036081">
    <property type="entry name" value="Translin_sf"/>
</dbReference>
<comment type="subcellular location">
    <subcellularLocation>
        <location evidence="2">Cytoplasm</location>
    </subcellularLocation>
    <subcellularLocation>
        <location evidence="1">Nucleus</location>
    </subcellularLocation>
</comment>
<dbReference type="GO" id="GO:0043565">
    <property type="term" value="F:sequence-specific DNA binding"/>
    <property type="evidence" value="ECO:0007669"/>
    <property type="project" value="InterPro"/>
</dbReference>
<reference evidence="6 7" key="1">
    <citation type="journal article" date="2020" name="ISME J.">
        <title>Uncovering the hidden diversity of litter-decomposition mechanisms in mushroom-forming fungi.</title>
        <authorList>
            <person name="Floudas D."/>
            <person name="Bentzer J."/>
            <person name="Ahren D."/>
            <person name="Johansson T."/>
            <person name="Persson P."/>
            <person name="Tunlid A."/>
        </authorList>
    </citation>
    <scope>NUCLEOTIDE SEQUENCE [LARGE SCALE GENOMIC DNA]</scope>
    <source>
        <strain evidence="6 7">CBS 406.79</strain>
    </source>
</reference>
<protein>
    <recommendedName>
        <fullName evidence="8">Translin-associated protein X</fullName>
    </recommendedName>
</protein>
<dbReference type="EMBL" id="JAACJN010000041">
    <property type="protein sequence ID" value="KAF5384676.1"/>
    <property type="molecule type" value="Genomic_DNA"/>
</dbReference>
<evidence type="ECO:0000256" key="4">
    <source>
        <dbReference type="ARBA" id="ARBA00022490"/>
    </source>
</evidence>
<organism evidence="6 7">
    <name type="scientific">Collybiopsis confluens</name>
    <dbReference type="NCBI Taxonomy" id="2823264"/>
    <lineage>
        <taxon>Eukaryota</taxon>
        <taxon>Fungi</taxon>
        <taxon>Dikarya</taxon>
        <taxon>Basidiomycota</taxon>
        <taxon>Agaricomycotina</taxon>
        <taxon>Agaricomycetes</taxon>
        <taxon>Agaricomycetidae</taxon>
        <taxon>Agaricales</taxon>
        <taxon>Marasmiineae</taxon>
        <taxon>Omphalotaceae</taxon>
        <taxon>Collybiopsis</taxon>
    </lineage>
</organism>
<evidence type="ECO:0000313" key="7">
    <source>
        <dbReference type="Proteomes" id="UP000518752"/>
    </source>
</evidence>
<evidence type="ECO:0000256" key="2">
    <source>
        <dbReference type="ARBA" id="ARBA00004496"/>
    </source>
</evidence>
<proteinExistence type="inferred from homology"/>
<dbReference type="Gene3D" id="1.20.58.200">
    <property type="entry name" value="Translin, domain 2"/>
    <property type="match status" value="1"/>
</dbReference>
<evidence type="ECO:0000256" key="1">
    <source>
        <dbReference type="ARBA" id="ARBA00004123"/>
    </source>
</evidence>
<dbReference type="GO" id="GO:0005737">
    <property type="term" value="C:cytoplasm"/>
    <property type="evidence" value="ECO:0007669"/>
    <property type="project" value="UniProtKB-SubCell"/>
</dbReference>
<keyword evidence="5" id="KW-0539">Nucleus</keyword>
<evidence type="ECO:0008006" key="8">
    <source>
        <dbReference type="Google" id="ProtNLM"/>
    </source>
</evidence>
<evidence type="ECO:0000256" key="5">
    <source>
        <dbReference type="ARBA" id="ARBA00023242"/>
    </source>
</evidence>
<evidence type="ECO:0000313" key="6">
    <source>
        <dbReference type="EMBL" id="KAF5384676.1"/>
    </source>
</evidence>
<dbReference type="Proteomes" id="UP000518752">
    <property type="component" value="Unassembled WGS sequence"/>
</dbReference>
<dbReference type="InterPro" id="IPR016068">
    <property type="entry name" value="Translin_N"/>
</dbReference>
<comment type="caution">
    <text evidence="6">The sequence shown here is derived from an EMBL/GenBank/DDBJ whole genome shotgun (WGS) entry which is preliminary data.</text>
</comment>
<keyword evidence="7" id="KW-1185">Reference proteome</keyword>
<gene>
    <name evidence="6" type="ORF">D9757_006203</name>
</gene>
<dbReference type="OrthoDB" id="31005at2759"/>
<name>A0A8H5HJI3_9AGAR</name>
<dbReference type="InterPro" id="IPR016069">
    <property type="entry name" value="Translin_C"/>
</dbReference>
<dbReference type="Pfam" id="PF01997">
    <property type="entry name" value="Translin"/>
    <property type="match status" value="1"/>
</dbReference>
<keyword evidence="4" id="KW-0963">Cytoplasm</keyword>
<comment type="similarity">
    <text evidence="3">Belongs to the translin family.</text>
</comment>